<keyword evidence="5" id="KW-1185">Reference proteome</keyword>
<name>A0AAN9F8T4_CROPI</name>
<feature type="compositionally biased region" description="Low complexity" evidence="1">
    <location>
        <begin position="649"/>
        <end position="666"/>
    </location>
</feature>
<feature type="compositionally biased region" description="Polar residues" evidence="1">
    <location>
        <begin position="362"/>
        <end position="384"/>
    </location>
</feature>
<dbReference type="PANTHER" id="PTHR21726:SF57">
    <property type="entry name" value="SERINE-RICH ADHESIN FOR PLATELETS-LIKE PROTEIN"/>
    <property type="match status" value="1"/>
</dbReference>
<evidence type="ECO:0000259" key="2">
    <source>
        <dbReference type="Pfam" id="PF14309"/>
    </source>
</evidence>
<feature type="domain" description="DUF3741" evidence="3">
    <location>
        <begin position="81"/>
        <end position="106"/>
    </location>
</feature>
<feature type="region of interest" description="Disordered" evidence="1">
    <location>
        <begin position="642"/>
        <end position="676"/>
    </location>
</feature>
<feature type="compositionally biased region" description="Basic and acidic residues" evidence="1">
    <location>
        <begin position="385"/>
        <end position="397"/>
    </location>
</feature>
<organism evidence="4 5">
    <name type="scientific">Crotalaria pallida</name>
    <name type="common">Smooth rattlebox</name>
    <name type="synonym">Crotalaria striata</name>
    <dbReference type="NCBI Taxonomy" id="3830"/>
    <lineage>
        <taxon>Eukaryota</taxon>
        <taxon>Viridiplantae</taxon>
        <taxon>Streptophyta</taxon>
        <taxon>Embryophyta</taxon>
        <taxon>Tracheophyta</taxon>
        <taxon>Spermatophyta</taxon>
        <taxon>Magnoliopsida</taxon>
        <taxon>eudicotyledons</taxon>
        <taxon>Gunneridae</taxon>
        <taxon>Pentapetalae</taxon>
        <taxon>rosids</taxon>
        <taxon>fabids</taxon>
        <taxon>Fabales</taxon>
        <taxon>Fabaceae</taxon>
        <taxon>Papilionoideae</taxon>
        <taxon>50 kb inversion clade</taxon>
        <taxon>genistoids sensu lato</taxon>
        <taxon>core genistoids</taxon>
        <taxon>Crotalarieae</taxon>
        <taxon>Crotalaria</taxon>
    </lineage>
</organism>
<evidence type="ECO:0008006" key="6">
    <source>
        <dbReference type="Google" id="ProtNLM"/>
    </source>
</evidence>
<reference evidence="4 5" key="1">
    <citation type="submission" date="2024-01" db="EMBL/GenBank/DDBJ databases">
        <title>The genomes of 5 underutilized Papilionoideae crops provide insights into root nodulation and disease resistanc.</title>
        <authorList>
            <person name="Yuan L."/>
        </authorList>
    </citation>
    <scope>NUCLEOTIDE SEQUENCE [LARGE SCALE GENOMIC DNA]</scope>
    <source>
        <strain evidence="4">ZHUSHIDOU_FW_LH</strain>
        <tissue evidence="4">Leaf</tissue>
    </source>
</reference>
<comment type="caution">
    <text evidence="4">The sequence shown here is derived from an EMBL/GenBank/DDBJ whole genome shotgun (WGS) entry which is preliminary data.</text>
</comment>
<dbReference type="Pfam" id="PF14309">
    <property type="entry name" value="DUF4378"/>
    <property type="match status" value="1"/>
</dbReference>
<evidence type="ECO:0000259" key="3">
    <source>
        <dbReference type="Pfam" id="PF14383"/>
    </source>
</evidence>
<dbReference type="EMBL" id="JAYWIO010000004">
    <property type="protein sequence ID" value="KAK7269415.1"/>
    <property type="molecule type" value="Genomic_DNA"/>
</dbReference>
<feature type="region of interest" description="Disordered" evidence="1">
    <location>
        <begin position="266"/>
        <end position="471"/>
    </location>
</feature>
<dbReference type="InterPro" id="IPR025486">
    <property type="entry name" value="DUF4378"/>
</dbReference>
<evidence type="ECO:0000256" key="1">
    <source>
        <dbReference type="SAM" id="MobiDB-lite"/>
    </source>
</evidence>
<gene>
    <name evidence="4" type="ORF">RIF29_22141</name>
</gene>
<feature type="compositionally biased region" description="Basic and acidic residues" evidence="1">
    <location>
        <begin position="434"/>
        <end position="464"/>
    </location>
</feature>
<evidence type="ECO:0000313" key="4">
    <source>
        <dbReference type="EMBL" id="KAK7269415.1"/>
    </source>
</evidence>
<dbReference type="Proteomes" id="UP001372338">
    <property type="component" value="Unassembled WGS sequence"/>
</dbReference>
<dbReference type="AlphaFoldDB" id="A0AAN9F8T4"/>
<proteinExistence type="predicted"/>
<dbReference type="PANTHER" id="PTHR21726">
    <property type="entry name" value="PHOSPHATIDYLINOSITOL N-ACETYLGLUCOSAMINYLTRANSFERASE SUBUNIT P DOWN SYNDROME CRITICAL REGION PROTEIN 5 -RELATED"/>
    <property type="match status" value="1"/>
</dbReference>
<accession>A0AAN9F8T4</accession>
<sequence>MEIIEKKRSKGSFLSFFDWNVKSRKKLFSDTPNLPEVSRQRKENVENMPKSQLNRINVENRGAKDPRSIANCDVNCALSTNSDEGYGTKAPSLVARLMGLDSLPPDSTVSELSSTSLHGSSSLGCCNCYEGAFHSMADYYHVDSHINMPLKMEKSSLVAMETKAQKMAMKRFQSEMLPPKSAKPVPVTHNKLLSPVKSHSYIPPKNAAHIMDAAAKIIEASPQPYIRNRMSSAGPSSVPSRIFGLKDKLEAAHYASELVDLCNAKPVNGKPSERSNNLNKSTLAFKGSRDSDKNGSRHLASKGKSVSLAVPSKDNVHRRDASISNGNSGYMKQKEKNEIKQNQLSRSTKKPVTDRARAVQHKTCTGHNSNVHGLNNQKQNSLTNKEGKSTSKMDSNKPTRTSSSESSTGARNSTNKGAINANIEPKRSSTRVSDTQKEFPVSKRKSVSEKKRYISRDVQNETRGPDNAVNNYESNSIKHFVTTDGSIDQDAFSNTASNDVISFTFTSPLRRNMPESQSSTEQVMETRNRIGVNSLDHSEKLYPRKLSYSPLGLDTIDGDVLSELLEKKIQELASRVKPSQCTLATEGSFAGLGSSLEEKSLSLVSATGTEQEKSFHRGLLGKKLDDMIGNGCSSCDSPVLGMHQQQQTSEPMEGPGCSSSSSGESGNDLNSPHSRAVTDFENPFVYESFLDSEDSSTYGSTVYSFMQGEEVSNSSPIDESASLESRVAWSEKSSSTVAEGNMGIKPLSGMSNLIDFPTSKRNMELEYVKDILSNAELLAEEFVVGQTDKVIMPNLFDVLENHSNGAESYREHSKLERKVLFDATSECLELRCKKAFVGSCKAWPRWMASVKNKSWLAEELYKEMMGFRSIEEEVVVDELVNKDMSTGLGTWLDFDIEAFQEGIDVELDIVTYLINELVSDLLLV</sequence>
<protein>
    <recommendedName>
        <fullName evidence="6">DUF4378 domain-containing protein</fullName>
    </recommendedName>
</protein>
<dbReference type="InterPro" id="IPR032795">
    <property type="entry name" value="DUF3741-assoc"/>
</dbReference>
<dbReference type="Pfam" id="PF14383">
    <property type="entry name" value="VARLMGL"/>
    <property type="match status" value="1"/>
</dbReference>
<evidence type="ECO:0000313" key="5">
    <source>
        <dbReference type="Proteomes" id="UP001372338"/>
    </source>
</evidence>
<feature type="compositionally biased region" description="Polar residues" evidence="1">
    <location>
        <begin position="398"/>
        <end position="417"/>
    </location>
</feature>
<feature type="domain" description="DUF4378" evidence="2">
    <location>
        <begin position="764"/>
        <end position="916"/>
    </location>
</feature>